<evidence type="ECO:0000256" key="1">
    <source>
        <dbReference type="SAM" id="SignalP"/>
    </source>
</evidence>
<sequence length="283" mass="32347">MKTYIYIIAILVSMASCTAVKIAVPEQFSAQATAMKVQGLNGWKFNEQLSFGTYFTSSVKRGWDFSNGSRFSRFSLKGEDVLLSAFNIYSDREKYTEKNRFQYSIQDASLVTEVLAQEKFSENQLVYKSNMDWLNNLKRTDKYEYAFSATIVPLNFNKGEVWSLTMLNEFDAKKTKQNLFERPQTKDLGYVTNGKEQIEIKPLFLSKRETASGKEGKVWGGPLLTGYELRWDDGVVGLVDIMDNKVWIVNDLDPKEKMILSAIASAILLKRKQDVYTERADGL</sequence>
<dbReference type="OrthoDB" id="1420435at2"/>
<protein>
    <submittedName>
        <fullName evidence="2">Uncharacterized protein</fullName>
    </submittedName>
</protein>
<feature type="chain" id="PRO_5020185797" evidence="1">
    <location>
        <begin position="23"/>
        <end position="283"/>
    </location>
</feature>
<dbReference type="RefSeq" id="WP_133474906.1">
    <property type="nucleotide sequence ID" value="NZ_SNWP01000011.1"/>
</dbReference>
<evidence type="ECO:0000313" key="3">
    <source>
        <dbReference type="Proteomes" id="UP000295741"/>
    </source>
</evidence>
<proteinExistence type="predicted"/>
<reference evidence="2 3" key="1">
    <citation type="submission" date="2019-03" db="EMBL/GenBank/DDBJ databases">
        <title>Genomic Encyclopedia of Archaeal and Bacterial Type Strains, Phase II (KMG-II): from individual species to whole genera.</title>
        <authorList>
            <person name="Goeker M."/>
        </authorList>
    </citation>
    <scope>NUCLEOTIDE SEQUENCE [LARGE SCALE GENOMIC DNA]</scope>
    <source>
        <strain evidence="2 3">DSM 28323</strain>
    </source>
</reference>
<dbReference type="EMBL" id="SNWP01000011">
    <property type="protein sequence ID" value="TDO27037.1"/>
    <property type="molecule type" value="Genomic_DNA"/>
</dbReference>
<organism evidence="2 3">
    <name type="scientific">Sediminibacterium goheungense</name>
    <dbReference type="NCBI Taxonomy" id="1086393"/>
    <lineage>
        <taxon>Bacteria</taxon>
        <taxon>Pseudomonadati</taxon>
        <taxon>Bacteroidota</taxon>
        <taxon>Chitinophagia</taxon>
        <taxon>Chitinophagales</taxon>
        <taxon>Chitinophagaceae</taxon>
        <taxon>Sediminibacterium</taxon>
    </lineage>
</organism>
<dbReference type="Proteomes" id="UP000295741">
    <property type="component" value="Unassembled WGS sequence"/>
</dbReference>
<feature type="signal peptide" evidence="1">
    <location>
        <begin position="1"/>
        <end position="22"/>
    </location>
</feature>
<keyword evidence="3" id="KW-1185">Reference proteome</keyword>
<comment type="caution">
    <text evidence="2">The sequence shown here is derived from an EMBL/GenBank/DDBJ whole genome shotgun (WGS) entry which is preliminary data.</text>
</comment>
<gene>
    <name evidence="2" type="ORF">BC659_2354</name>
</gene>
<dbReference type="PROSITE" id="PS51257">
    <property type="entry name" value="PROKAR_LIPOPROTEIN"/>
    <property type="match status" value="1"/>
</dbReference>
<name>A0A4R6IXA4_9BACT</name>
<evidence type="ECO:0000313" key="2">
    <source>
        <dbReference type="EMBL" id="TDO27037.1"/>
    </source>
</evidence>
<accession>A0A4R6IXA4</accession>
<keyword evidence="1" id="KW-0732">Signal</keyword>
<dbReference type="AlphaFoldDB" id="A0A4R6IXA4"/>